<sequence>MQLSGSAFLALLLWGLSSSVCKPLPLESNIESYVSSHSKRFYDGEDIEAVKLQLSTQIHGIIEHIMGCLKRGIPIEWCKTEVTRRRNKRFLEKSSGMNAATVGSRYPREEMEGGGRPHPESGGYGERSNYPGMGGSNYSAASRGFNGYGETNGHTENEESIFGSTGGSNSHTDDDGGIDNYLGNKRAYPKFSNFNVSGRYYGGDGYSKNNGLNDFIGAGGYPESKNEINCICDQEKDPDARCSCGQQDKR</sequence>
<name>A0ABR4Q6I5_9CEST</name>
<evidence type="ECO:0000313" key="4">
    <source>
        <dbReference type="Proteomes" id="UP001651158"/>
    </source>
</evidence>
<comment type="caution">
    <text evidence="3">The sequence shown here is derived from an EMBL/GenBank/DDBJ whole genome shotgun (WGS) entry which is preliminary data.</text>
</comment>
<dbReference type="Proteomes" id="UP001651158">
    <property type="component" value="Unassembled WGS sequence"/>
</dbReference>
<keyword evidence="4" id="KW-1185">Reference proteome</keyword>
<organism evidence="3 4">
    <name type="scientific">Taenia crassiceps</name>
    <dbReference type="NCBI Taxonomy" id="6207"/>
    <lineage>
        <taxon>Eukaryota</taxon>
        <taxon>Metazoa</taxon>
        <taxon>Spiralia</taxon>
        <taxon>Lophotrochozoa</taxon>
        <taxon>Platyhelminthes</taxon>
        <taxon>Cestoda</taxon>
        <taxon>Eucestoda</taxon>
        <taxon>Cyclophyllidea</taxon>
        <taxon>Taeniidae</taxon>
        <taxon>Taenia</taxon>
    </lineage>
</organism>
<feature type="region of interest" description="Disordered" evidence="1">
    <location>
        <begin position="107"/>
        <end position="131"/>
    </location>
</feature>
<feature type="region of interest" description="Disordered" evidence="1">
    <location>
        <begin position="147"/>
        <end position="174"/>
    </location>
</feature>
<feature type="compositionally biased region" description="Basic and acidic residues" evidence="1">
    <location>
        <begin position="107"/>
        <end position="119"/>
    </location>
</feature>
<gene>
    <name evidence="3" type="ORF">TcWFU_004931</name>
</gene>
<reference evidence="3 4" key="1">
    <citation type="journal article" date="2022" name="Front. Cell. Infect. Microbiol.">
        <title>The Genomes of Two Strains of Taenia crassiceps the Animal Model for the Study of Human Cysticercosis.</title>
        <authorList>
            <person name="Bobes R.J."/>
            <person name="Estrada K."/>
            <person name="Rios-Valencia D.G."/>
            <person name="Calderon-Gallegos A."/>
            <person name="de la Torre P."/>
            <person name="Carrero J.C."/>
            <person name="Sanchez-Flores A."/>
            <person name="Laclette J.P."/>
        </authorList>
    </citation>
    <scope>NUCLEOTIDE SEQUENCE [LARGE SCALE GENOMIC DNA]</scope>
    <source>
        <strain evidence="3">WFUcys</strain>
    </source>
</reference>
<protein>
    <submittedName>
        <fullName evidence="3">Uncharacterized protein</fullName>
    </submittedName>
</protein>
<proteinExistence type="predicted"/>
<dbReference type="EMBL" id="JAKROA010000009">
    <property type="protein sequence ID" value="KAL5105187.1"/>
    <property type="molecule type" value="Genomic_DNA"/>
</dbReference>
<evidence type="ECO:0000256" key="1">
    <source>
        <dbReference type="SAM" id="MobiDB-lite"/>
    </source>
</evidence>
<evidence type="ECO:0000313" key="3">
    <source>
        <dbReference type="EMBL" id="KAL5105187.1"/>
    </source>
</evidence>
<keyword evidence="2" id="KW-0732">Signal</keyword>
<evidence type="ECO:0000256" key="2">
    <source>
        <dbReference type="SAM" id="SignalP"/>
    </source>
</evidence>
<feature type="signal peptide" evidence="2">
    <location>
        <begin position="1"/>
        <end position="21"/>
    </location>
</feature>
<feature type="chain" id="PRO_5045595833" evidence="2">
    <location>
        <begin position="22"/>
        <end position="250"/>
    </location>
</feature>
<accession>A0ABR4Q6I5</accession>